<accession>A0A1M5DB30</accession>
<evidence type="ECO:0000256" key="9">
    <source>
        <dbReference type="ARBA" id="ARBA00023125"/>
    </source>
</evidence>
<proteinExistence type="inferred from homology"/>
<dbReference type="SUPFAM" id="SSF53098">
    <property type="entry name" value="Ribonuclease H-like"/>
    <property type="match status" value="1"/>
</dbReference>
<keyword evidence="11 13" id="KW-0234">DNA repair</keyword>
<dbReference type="InterPro" id="IPR012337">
    <property type="entry name" value="RNaseH-like_sf"/>
</dbReference>
<evidence type="ECO:0000256" key="7">
    <source>
        <dbReference type="ARBA" id="ARBA00022801"/>
    </source>
</evidence>
<gene>
    <name evidence="13" type="primary">ruvC</name>
    <name evidence="15" type="ORF">SAMN05444008_110152</name>
</gene>
<dbReference type="CDD" id="cd16962">
    <property type="entry name" value="RuvC"/>
    <property type="match status" value="1"/>
</dbReference>
<dbReference type="HAMAP" id="MF_00034">
    <property type="entry name" value="RuvC"/>
    <property type="match status" value="1"/>
</dbReference>
<evidence type="ECO:0000256" key="6">
    <source>
        <dbReference type="ARBA" id="ARBA00022763"/>
    </source>
</evidence>
<evidence type="ECO:0000256" key="3">
    <source>
        <dbReference type="ARBA" id="ARBA00022722"/>
    </source>
</evidence>
<comment type="subcellular location">
    <subcellularLocation>
        <location evidence="13">Cytoplasm</location>
    </subcellularLocation>
</comment>
<feature type="active site" evidence="13">
    <location>
        <position position="75"/>
    </location>
</feature>
<evidence type="ECO:0000256" key="2">
    <source>
        <dbReference type="ARBA" id="ARBA00022490"/>
    </source>
</evidence>
<keyword evidence="7 13" id="KW-0378">Hydrolase</keyword>
<dbReference type="GO" id="GO:0003677">
    <property type="term" value="F:DNA binding"/>
    <property type="evidence" value="ECO:0007669"/>
    <property type="project" value="UniProtKB-KW"/>
</dbReference>
<dbReference type="InterPro" id="IPR036397">
    <property type="entry name" value="RNaseH_sf"/>
</dbReference>
<dbReference type="GO" id="GO:0008821">
    <property type="term" value="F:crossover junction DNA endonuclease activity"/>
    <property type="evidence" value="ECO:0007669"/>
    <property type="project" value="UniProtKB-UniRule"/>
</dbReference>
<dbReference type="GO" id="GO:0048476">
    <property type="term" value="C:Holliday junction resolvase complex"/>
    <property type="evidence" value="ECO:0007669"/>
    <property type="project" value="UniProtKB-UniRule"/>
</dbReference>
<dbReference type="Pfam" id="PF02075">
    <property type="entry name" value="RuvC"/>
    <property type="match status" value="1"/>
</dbReference>
<keyword evidence="5 13" id="KW-0255">Endonuclease</keyword>
<evidence type="ECO:0000256" key="13">
    <source>
        <dbReference type="HAMAP-Rule" id="MF_00034"/>
    </source>
</evidence>
<evidence type="ECO:0000256" key="12">
    <source>
        <dbReference type="ARBA" id="ARBA00029354"/>
    </source>
</evidence>
<dbReference type="AlphaFoldDB" id="A0A1M5DB30"/>
<evidence type="ECO:0000256" key="11">
    <source>
        <dbReference type="ARBA" id="ARBA00023204"/>
    </source>
</evidence>
<evidence type="ECO:0000256" key="10">
    <source>
        <dbReference type="ARBA" id="ARBA00023172"/>
    </source>
</evidence>
<keyword evidence="9 13" id="KW-0238">DNA-binding</keyword>
<keyword evidence="3 13" id="KW-0540">Nuclease</keyword>
<feature type="binding site" evidence="13">
    <location>
        <position position="75"/>
    </location>
    <ligand>
        <name>Mg(2+)</name>
        <dbReference type="ChEBI" id="CHEBI:18420"/>
        <label>1</label>
    </ligand>
</feature>
<evidence type="ECO:0000256" key="14">
    <source>
        <dbReference type="NCBIfam" id="TIGR00228"/>
    </source>
</evidence>
<dbReference type="FunFam" id="3.30.420.10:FF:000002">
    <property type="entry name" value="Crossover junction endodeoxyribonuclease RuvC"/>
    <property type="match status" value="1"/>
</dbReference>
<evidence type="ECO:0000256" key="1">
    <source>
        <dbReference type="ARBA" id="ARBA00009518"/>
    </source>
</evidence>
<comment type="function">
    <text evidence="13">The RuvA-RuvB-RuvC complex processes Holliday junction (HJ) DNA during genetic recombination and DNA repair. Endonuclease that resolves HJ intermediates. Cleaves cruciform DNA by making single-stranded nicks across the HJ at symmetrical positions within the homologous arms, yielding a 5'-phosphate and a 3'-hydroxyl group; requires a central core of homology in the junction. The consensus cleavage sequence is 5'-(A/T)TT(C/G)-3'. Cleavage occurs on the 3'-side of the TT dinucleotide at the point of strand exchange. HJ branch migration catalyzed by RuvA-RuvB allows RuvC to scan DNA until it finds its consensus sequence, where it cleaves and resolves the cruciform DNA.</text>
</comment>
<feature type="binding site" evidence="13">
    <location>
        <position position="208"/>
    </location>
    <ligand>
        <name>Mg(2+)</name>
        <dbReference type="ChEBI" id="CHEBI:18420"/>
        <label>1</label>
    </ligand>
</feature>
<keyword evidence="10 13" id="KW-0233">DNA recombination</keyword>
<dbReference type="PANTHER" id="PTHR30194">
    <property type="entry name" value="CROSSOVER JUNCTION ENDODEOXYRIBONUCLEASE RUVC"/>
    <property type="match status" value="1"/>
</dbReference>
<dbReference type="GO" id="GO:0005737">
    <property type="term" value="C:cytoplasm"/>
    <property type="evidence" value="ECO:0007669"/>
    <property type="project" value="UniProtKB-SubCell"/>
</dbReference>
<sequence>MIRKLLKKCLDLHHSLACNSTETNIQRLSVPFSRTGESPLRDIWLALLPDPSGSTHSPAIPPSLQKPEKIILGVDPGTLVMGYGLIAASGDTIKVISIDALKLSAKKDNYERLRLIYQKIAEIVQLYKPTEFAIEAPFFGKNVQSMMKLGRAQGVAIAAAMAGNIPVTEYSPKKVKQAITGNGNADKEQVWQMLQRITGLEDRPAVFDASDALAVAICHHFSAQRPYAASATPNKRGRSKAGWDAFLQQNPERIG</sequence>
<comment type="cofactor">
    <cofactor evidence="13">
        <name>Mg(2+)</name>
        <dbReference type="ChEBI" id="CHEBI:18420"/>
    </cofactor>
    <text evidence="13">Binds 2 Mg(2+) ion per subunit.</text>
</comment>
<dbReference type="PROSITE" id="PS01321">
    <property type="entry name" value="RUVC"/>
    <property type="match status" value="1"/>
</dbReference>
<dbReference type="GO" id="GO:0006310">
    <property type="term" value="P:DNA recombination"/>
    <property type="evidence" value="ECO:0007669"/>
    <property type="project" value="UniProtKB-UniRule"/>
</dbReference>
<dbReference type="Gene3D" id="3.30.420.10">
    <property type="entry name" value="Ribonuclease H-like superfamily/Ribonuclease H"/>
    <property type="match status" value="1"/>
</dbReference>
<keyword evidence="6 13" id="KW-0227">DNA damage</keyword>
<dbReference type="GO" id="GO:0000287">
    <property type="term" value="F:magnesium ion binding"/>
    <property type="evidence" value="ECO:0007669"/>
    <property type="project" value="UniProtKB-UniRule"/>
</dbReference>
<keyword evidence="16" id="KW-1185">Reference proteome</keyword>
<protein>
    <recommendedName>
        <fullName evidence="13 14">Crossover junction endodeoxyribonuclease RuvC</fullName>
        <ecNumber evidence="13 14">3.1.21.10</ecNumber>
    </recommendedName>
    <alternativeName>
        <fullName evidence="13">Holliday junction nuclease RuvC</fullName>
    </alternativeName>
    <alternativeName>
        <fullName evidence="13">Holliday junction resolvase RuvC</fullName>
    </alternativeName>
</protein>
<dbReference type="InterPro" id="IPR020563">
    <property type="entry name" value="X-over_junc_endoDNase_Mg_BS"/>
</dbReference>
<organism evidence="15 16">
    <name type="scientific">Cnuella takakiae</name>
    <dbReference type="NCBI Taxonomy" id="1302690"/>
    <lineage>
        <taxon>Bacteria</taxon>
        <taxon>Pseudomonadati</taxon>
        <taxon>Bacteroidota</taxon>
        <taxon>Chitinophagia</taxon>
        <taxon>Chitinophagales</taxon>
        <taxon>Chitinophagaceae</taxon>
        <taxon>Cnuella</taxon>
    </lineage>
</organism>
<feature type="binding site" evidence="13">
    <location>
        <position position="135"/>
    </location>
    <ligand>
        <name>Mg(2+)</name>
        <dbReference type="ChEBI" id="CHEBI:18420"/>
        <label>2</label>
    </ligand>
</feature>
<dbReference type="PANTHER" id="PTHR30194:SF3">
    <property type="entry name" value="CROSSOVER JUNCTION ENDODEOXYRIBONUCLEASE RUVC"/>
    <property type="match status" value="1"/>
</dbReference>
<keyword evidence="4 13" id="KW-0479">Metal-binding</keyword>
<dbReference type="GO" id="GO:0006281">
    <property type="term" value="P:DNA repair"/>
    <property type="evidence" value="ECO:0007669"/>
    <property type="project" value="UniProtKB-UniRule"/>
</dbReference>
<reference evidence="15 16" key="1">
    <citation type="submission" date="2016-11" db="EMBL/GenBank/DDBJ databases">
        <authorList>
            <person name="Jaros S."/>
            <person name="Januszkiewicz K."/>
            <person name="Wedrychowicz H."/>
        </authorList>
    </citation>
    <scope>NUCLEOTIDE SEQUENCE [LARGE SCALE GENOMIC DNA]</scope>
    <source>
        <strain evidence="15 16">DSM 26897</strain>
    </source>
</reference>
<name>A0A1M5DB30_9BACT</name>
<dbReference type="OrthoDB" id="9805499at2"/>
<dbReference type="STRING" id="1302690.BUE76_20715"/>
<evidence type="ECO:0000256" key="4">
    <source>
        <dbReference type="ARBA" id="ARBA00022723"/>
    </source>
</evidence>
<dbReference type="PRINTS" id="PR00696">
    <property type="entry name" value="RSOLVASERUVC"/>
</dbReference>
<comment type="subunit">
    <text evidence="13">Homodimer which binds Holliday junction (HJ) DNA. The HJ becomes 2-fold symmetrical on binding to RuvC with unstacked arms; it has a different conformation from HJ DNA in complex with RuvA. In the full resolvosome a probable DNA-RuvA(4)-RuvB(12)-RuvC(2) complex forms which resolves the HJ.</text>
</comment>
<evidence type="ECO:0000313" key="15">
    <source>
        <dbReference type="EMBL" id="SHF64115.1"/>
    </source>
</evidence>
<keyword evidence="2 13" id="KW-0963">Cytoplasm</keyword>
<evidence type="ECO:0000256" key="8">
    <source>
        <dbReference type="ARBA" id="ARBA00022842"/>
    </source>
</evidence>
<keyword evidence="8 13" id="KW-0460">Magnesium</keyword>
<feature type="active site" evidence="13">
    <location>
        <position position="208"/>
    </location>
</feature>
<comment type="catalytic activity">
    <reaction evidence="12 13">
        <text>Endonucleolytic cleavage at a junction such as a reciprocal single-stranded crossover between two homologous DNA duplexes (Holliday junction).</text>
        <dbReference type="EC" id="3.1.21.10"/>
    </reaction>
</comment>
<feature type="active site" evidence="13">
    <location>
        <position position="135"/>
    </location>
</feature>
<evidence type="ECO:0000313" key="16">
    <source>
        <dbReference type="Proteomes" id="UP000184368"/>
    </source>
</evidence>
<evidence type="ECO:0000256" key="5">
    <source>
        <dbReference type="ARBA" id="ARBA00022759"/>
    </source>
</evidence>
<dbReference type="NCBIfam" id="TIGR00228">
    <property type="entry name" value="ruvC"/>
    <property type="match status" value="1"/>
</dbReference>
<dbReference type="Proteomes" id="UP000184368">
    <property type="component" value="Unassembled WGS sequence"/>
</dbReference>
<dbReference type="InterPro" id="IPR002176">
    <property type="entry name" value="X-over_junc_endoDNase_RuvC"/>
</dbReference>
<comment type="similarity">
    <text evidence="1 13">Belongs to the RuvC family.</text>
</comment>
<dbReference type="EC" id="3.1.21.10" evidence="13 14"/>
<dbReference type="EMBL" id="FQUO01000010">
    <property type="protein sequence ID" value="SHF64115.1"/>
    <property type="molecule type" value="Genomic_DNA"/>
</dbReference>